<evidence type="ECO:0000313" key="4">
    <source>
        <dbReference type="EMBL" id="CDP28855.1"/>
    </source>
</evidence>
<dbReference type="EMBL" id="CU633457">
    <property type="protein sequence ID" value="CAP61779.1"/>
    <property type="molecule type" value="Genomic_DNA"/>
</dbReference>
<dbReference type="RefSeq" id="XP_001904002.1">
    <property type="nucleotide sequence ID" value="XM_001903967.1"/>
</dbReference>
<dbReference type="PANTHER" id="PTHR43662:SF2">
    <property type="entry name" value="DUF1996 DOMAIN-CONTAINING PROTEIN"/>
    <property type="match status" value="1"/>
</dbReference>
<dbReference type="InterPro" id="IPR018535">
    <property type="entry name" value="DUF1996"/>
</dbReference>
<dbReference type="KEGG" id="pan:PODANSg1019"/>
<dbReference type="Pfam" id="PF09362">
    <property type="entry name" value="DUF1996"/>
    <property type="match status" value="1"/>
</dbReference>
<sequence>MVFTFIFAGLLLQVVTVTSQNVIVGKLLRFACSQLVIERTDPLVNPGLSPSPHTHQIVGGNSFNVTMNPSEMEPSRASTCTTCTYSEDFSNYWTASLYFRSPENGSFKLVPQRPNFVGMDGVRHPVGGGITVYYMTSVFGSTSGNGKVTAFPPGFRMLAGSPDITSKDRTFPGICHRCNGNTTGFTPCDSADSSELPTKVCPGGIRGSVIFPSCWDGKNLDSPDHSSHVAYSPVGGGKLAGQACPETHPVRIPQLMYEMLWDTSQFNAPAYFDETAKRQPFVYSFGDGIGYGQHGDYIFGWKGDALQRGMDAVLGDDCVNDRCHALEFQSPAEGVACAKPTQVEGEIVGRGGECKFMRVMRILQVVLIPPGLQTLPGNPHLRQA</sequence>
<name>B2AEB3_PODAN</name>
<keyword evidence="5" id="KW-1185">Reference proteome</keyword>
<protein>
    <submittedName>
        <fullName evidence="3">Podospora anserina S mat+ genomic DNA chromosome 5, supercontig 1</fullName>
    </submittedName>
</protein>
<dbReference type="HOGENOM" id="CLU_014722_0_0_1"/>
<dbReference type="Proteomes" id="UP000001197">
    <property type="component" value="Chromosome 5"/>
</dbReference>
<dbReference type="PANTHER" id="PTHR43662">
    <property type="match status" value="1"/>
</dbReference>
<dbReference type="VEuPathDB" id="FungiDB:PODANS_5_3150"/>
<evidence type="ECO:0000256" key="1">
    <source>
        <dbReference type="SAM" id="SignalP"/>
    </source>
</evidence>
<feature type="chain" id="PRO_5007638621" evidence="1">
    <location>
        <begin position="20"/>
        <end position="384"/>
    </location>
</feature>
<feature type="domain" description="DUF1996" evidence="2">
    <location>
        <begin position="41"/>
        <end position="301"/>
    </location>
</feature>
<dbReference type="OrthoDB" id="74764at2759"/>
<reference evidence="4" key="4">
    <citation type="submission" date="2015-04" db="EMBL/GenBank/DDBJ databases">
        <title>Maintaining two mating types: Structure of the mating type locus and its role in heterokaryosis in Podospora anserina.</title>
        <authorList>
            <person name="Grognet P."/>
            <person name="Bidard F."/>
            <person name="Kuchly C."/>
            <person name="Chan Ho Tong L."/>
            <person name="Coppin E."/>
            <person name="Ait Benkhali J."/>
            <person name="Couloux A."/>
            <person name="Wincker P."/>
            <person name="Debuchy R."/>
            <person name="Silar P."/>
        </authorList>
    </citation>
    <scope>NUCLEOTIDE SEQUENCE</scope>
</reference>
<reference evidence="5" key="3">
    <citation type="journal article" date="2014" name="Genetics">
        <title>Maintaining two mating types: Structure of the mating type locus and its role in heterokaryosis in Podospora anserina.</title>
        <authorList>
            <person name="Grognet P."/>
            <person name="Bidard F."/>
            <person name="Kuchly C."/>
            <person name="Tong L.C.H."/>
            <person name="Coppin E."/>
            <person name="Benkhali J.A."/>
            <person name="Couloux A."/>
            <person name="Wincker P."/>
            <person name="Debuchy R."/>
            <person name="Silar P."/>
        </authorList>
    </citation>
    <scope>GENOME REANNOTATION</scope>
    <source>
        <strain evidence="5">S / ATCC MYA-4624 / DSM 980 / FGSC 10383</strain>
    </source>
</reference>
<dbReference type="AlphaFoldDB" id="B2AEB3"/>
<gene>
    <name evidence="3" type="ORF">PODANS_5_3150</name>
</gene>
<organism evidence="3">
    <name type="scientific">Podospora anserina (strain S / ATCC MYA-4624 / DSM 980 / FGSC 10383)</name>
    <name type="common">Pleurage anserina</name>
    <dbReference type="NCBI Taxonomy" id="515849"/>
    <lineage>
        <taxon>Eukaryota</taxon>
        <taxon>Fungi</taxon>
        <taxon>Dikarya</taxon>
        <taxon>Ascomycota</taxon>
        <taxon>Pezizomycotina</taxon>
        <taxon>Sordariomycetes</taxon>
        <taxon>Sordariomycetidae</taxon>
        <taxon>Sordariales</taxon>
        <taxon>Podosporaceae</taxon>
        <taxon>Podospora</taxon>
        <taxon>Podospora anserina</taxon>
    </lineage>
</organism>
<dbReference type="GeneID" id="6188223"/>
<evidence type="ECO:0000313" key="3">
    <source>
        <dbReference type="EMBL" id="CAP61779.1"/>
    </source>
</evidence>
<keyword evidence="1" id="KW-0732">Signal</keyword>
<evidence type="ECO:0000259" key="2">
    <source>
        <dbReference type="Pfam" id="PF09362"/>
    </source>
</evidence>
<proteinExistence type="predicted"/>
<dbReference type="eggNOG" id="ENOG502SI04">
    <property type="taxonomic scope" value="Eukaryota"/>
</dbReference>
<reference evidence="3" key="2">
    <citation type="submission" date="2008-07" db="EMBL/GenBank/DDBJ databases">
        <authorList>
            <person name="Genoscope - CEA"/>
        </authorList>
    </citation>
    <scope>NUCLEOTIDE SEQUENCE</scope>
    <source>
        <strain evidence="3">S mat+</strain>
    </source>
</reference>
<accession>B2AEB3</accession>
<dbReference type="EMBL" id="FO904940">
    <property type="protein sequence ID" value="CDP28855.1"/>
    <property type="molecule type" value="Genomic_DNA"/>
</dbReference>
<reference evidence="3 5" key="1">
    <citation type="journal article" date="2008" name="Genome Biol.">
        <title>The genome sequence of the model ascomycete fungus Podospora anserina.</title>
        <authorList>
            <person name="Espagne E."/>
            <person name="Lespinet O."/>
            <person name="Malagnac F."/>
            <person name="Da Silva C."/>
            <person name="Jaillon O."/>
            <person name="Porcel B.M."/>
            <person name="Couloux A."/>
            <person name="Aury J.-M."/>
            <person name="Segurens B."/>
            <person name="Poulain J."/>
            <person name="Anthouard V."/>
            <person name="Grossetete S."/>
            <person name="Khalili H."/>
            <person name="Coppin E."/>
            <person name="Dequard-Chablat M."/>
            <person name="Picard M."/>
            <person name="Contamine V."/>
            <person name="Arnaise S."/>
            <person name="Bourdais A."/>
            <person name="Berteaux-Lecellier V."/>
            <person name="Gautheret D."/>
            <person name="de Vries R.P."/>
            <person name="Battaglia E."/>
            <person name="Coutinho P.M."/>
            <person name="Danchin E.G.J."/>
            <person name="Henrissat B."/>
            <person name="El Khoury R."/>
            <person name="Sainsard-Chanet A."/>
            <person name="Boivin A."/>
            <person name="Pinan-Lucarre B."/>
            <person name="Sellem C.H."/>
            <person name="Debuchy R."/>
            <person name="Wincker P."/>
            <person name="Weissenbach J."/>
            <person name="Silar P."/>
        </authorList>
    </citation>
    <scope>NUCLEOTIDE SEQUENCE [LARGE SCALE GENOMIC DNA]</scope>
    <source>
        <strain evidence="5">S / ATCC MYA-4624 / DSM 980 / FGSC 10383</strain>
        <strain evidence="3">S mat+</strain>
    </source>
</reference>
<evidence type="ECO:0000313" key="5">
    <source>
        <dbReference type="Proteomes" id="UP000001197"/>
    </source>
</evidence>
<feature type="signal peptide" evidence="1">
    <location>
        <begin position="1"/>
        <end position="19"/>
    </location>
</feature>